<dbReference type="Proteomes" id="UP000274483">
    <property type="component" value="Chromosome"/>
</dbReference>
<feature type="transmembrane region" description="Helical" evidence="1">
    <location>
        <begin position="12"/>
        <end position="28"/>
    </location>
</feature>
<keyword evidence="1" id="KW-0812">Transmembrane</keyword>
<protein>
    <submittedName>
        <fullName evidence="2">Uncharacterized protein</fullName>
    </submittedName>
</protein>
<accession>A0ABN5SZ98</accession>
<gene>
    <name evidence="2" type="ORF">EIB71_07515</name>
</gene>
<keyword evidence="1" id="KW-1133">Transmembrane helix</keyword>
<organism evidence="2 3">
    <name type="scientific">Kaistella daneshvariae</name>
    <dbReference type="NCBI Taxonomy" id="2487074"/>
    <lineage>
        <taxon>Bacteria</taxon>
        <taxon>Pseudomonadati</taxon>
        <taxon>Bacteroidota</taxon>
        <taxon>Flavobacteriia</taxon>
        <taxon>Flavobacteriales</taxon>
        <taxon>Weeksellaceae</taxon>
        <taxon>Chryseobacterium group</taxon>
        <taxon>Kaistella</taxon>
    </lineage>
</organism>
<dbReference type="EMBL" id="CP034158">
    <property type="protein sequence ID" value="AZI67519.1"/>
    <property type="molecule type" value="Genomic_DNA"/>
</dbReference>
<sequence>MKDDVCSITNYFLLPTSYFLLPTFYFLLQTPYSILPPIAILPEYHTPESVEFYVVPRGSFF</sequence>
<name>A0ABN5SZ98_9FLAO</name>
<proteinExistence type="predicted"/>
<reference evidence="2 3" key="1">
    <citation type="submission" date="2018-11" db="EMBL/GenBank/DDBJ databases">
        <title>Proposal to divide the Flavobacteriaceae and reorganize its genera based on Amino Acid Identity values calculated from whole genome sequences.</title>
        <authorList>
            <person name="Nicholson A.C."/>
            <person name="Gulvik C.A."/>
            <person name="Whitney A.M."/>
            <person name="Humrighouse B.W."/>
            <person name="Bell M."/>
            <person name="Holmes B."/>
            <person name="Steigerwalt A.G."/>
            <person name="Villarma A."/>
            <person name="Sheth M."/>
            <person name="Batra D."/>
            <person name="Pryor J."/>
            <person name="Bernardet J.-F."/>
            <person name="Hugo C."/>
            <person name="Kampfer P."/>
            <person name="Newman J.D."/>
            <person name="McQuiston J.R."/>
        </authorList>
    </citation>
    <scope>NUCLEOTIDE SEQUENCE [LARGE SCALE GENOMIC DNA]</scope>
    <source>
        <strain evidence="2 3">H3001</strain>
    </source>
</reference>
<keyword evidence="1" id="KW-0472">Membrane</keyword>
<evidence type="ECO:0000313" key="3">
    <source>
        <dbReference type="Proteomes" id="UP000274483"/>
    </source>
</evidence>
<keyword evidence="3" id="KW-1185">Reference proteome</keyword>
<evidence type="ECO:0000256" key="1">
    <source>
        <dbReference type="SAM" id="Phobius"/>
    </source>
</evidence>
<evidence type="ECO:0000313" key="2">
    <source>
        <dbReference type="EMBL" id="AZI67519.1"/>
    </source>
</evidence>